<organism evidence="7 8">
    <name type="scientific">Tetracentron sinense</name>
    <name type="common">Spur-leaf</name>
    <dbReference type="NCBI Taxonomy" id="13715"/>
    <lineage>
        <taxon>Eukaryota</taxon>
        <taxon>Viridiplantae</taxon>
        <taxon>Streptophyta</taxon>
        <taxon>Embryophyta</taxon>
        <taxon>Tracheophyta</taxon>
        <taxon>Spermatophyta</taxon>
        <taxon>Magnoliopsida</taxon>
        <taxon>Trochodendrales</taxon>
        <taxon>Trochodendraceae</taxon>
        <taxon>Tetracentron</taxon>
    </lineage>
</organism>
<dbReference type="GO" id="GO:0005634">
    <property type="term" value="C:nucleus"/>
    <property type="evidence" value="ECO:0007669"/>
    <property type="project" value="UniProtKB-SubCell"/>
</dbReference>
<dbReference type="PANTHER" id="PTHR11945">
    <property type="entry name" value="MADS BOX PROTEIN"/>
    <property type="match status" value="1"/>
</dbReference>
<evidence type="ECO:0000256" key="1">
    <source>
        <dbReference type="ARBA" id="ARBA00004123"/>
    </source>
</evidence>
<protein>
    <recommendedName>
        <fullName evidence="6">MADS-box domain-containing protein</fullName>
    </recommendedName>
</protein>
<dbReference type="GO" id="GO:0000978">
    <property type="term" value="F:RNA polymerase II cis-regulatory region sequence-specific DNA binding"/>
    <property type="evidence" value="ECO:0007669"/>
    <property type="project" value="TreeGrafter"/>
</dbReference>
<keyword evidence="2" id="KW-0805">Transcription regulation</keyword>
<keyword evidence="3" id="KW-0238">DNA-binding</keyword>
<name>A0A834ZAH2_TETSI</name>
<dbReference type="Pfam" id="PF00319">
    <property type="entry name" value="SRF-TF"/>
    <property type="match status" value="1"/>
</dbReference>
<dbReference type="PRINTS" id="PR00404">
    <property type="entry name" value="MADSDOMAIN"/>
</dbReference>
<comment type="caution">
    <text evidence="7">The sequence shown here is derived from an EMBL/GenBank/DDBJ whole genome shotgun (WGS) entry which is preliminary data.</text>
</comment>
<dbReference type="InterPro" id="IPR036879">
    <property type="entry name" value="TF_MADSbox_sf"/>
</dbReference>
<dbReference type="Gene3D" id="3.40.1810.10">
    <property type="entry name" value="Transcription factor, MADS-box"/>
    <property type="match status" value="1"/>
</dbReference>
<feature type="domain" description="MADS-box" evidence="6">
    <location>
        <begin position="1"/>
        <end position="61"/>
    </location>
</feature>
<dbReference type="SUPFAM" id="SSF55455">
    <property type="entry name" value="SRF-like"/>
    <property type="match status" value="1"/>
</dbReference>
<dbReference type="OrthoDB" id="1898716at2759"/>
<dbReference type="GO" id="GO:0046983">
    <property type="term" value="F:protein dimerization activity"/>
    <property type="evidence" value="ECO:0007669"/>
    <property type="project" value="InterPro"/>
</dbReference>
<evidence type="ECO:0000259" key="6">
    <source>
        <dbReference type="PROSITE" id="PS50066"/>
    </source>
</evidence>
<evidence type="ECO:0000313" key="8">
    <source>
        <dbReference type="Proteomes" id="UP000655225"/>
    </source>
</evidence>
<dbReference type="GO" id="GO:0000981">
    <property type="term" value="F:DNA-binding transcription factor activity, RNA polymerase II-specific"/>
    <property type="evidence" value="ECO:0007669"/>
    <property type="project" value="TreeGrafter"/>
</dbReference>
<dbReference type="AlphaFoldDB" id="A0A834ZAH2"/>
<proteinExistence type="predicted"/>
<keyword evidence="5" id="KW-0539">Nucleus</keyword>
<dbReference type="PANTHER" id="PTHR11945:SF629">
    <property type="entry name" value="OS02G0164450 PROTEIN"/>
    <property type="match status" value="1"/>
</dbReference>
<sequence>MGRRKLEMKKIESLKARQVCFSKRRKGLFKKAPDLSVIFGLDIAAVVFSPSGKPFVFGNPQQMLNSLPDDSDSCTMEMEIDITNLDLDQL</sequence>
<accession>A0A834ZAH2</accession>
<dbReference type="OMA" id="CTMEMEI"/>
<reference evidence="7 8" key="1">
    <citation type="submission" date="2020-04" db="EMBL/GenBank/DDBJ databases">
        <title>Plant Genome Project.</title>
        <authorList>
            <person name="Zhang R.-G."/>
        </authorList>
    </citation>
    <scope>NUCLEOTIDE SEQUENCE [LARGE SCALE GENOMIC DNA]</scope>
    <source>
        <strain evidence="7">YNK0</strain>
        <tissue evidence="7">Leaf</tissue>
    </source>
</reference>
<dbReference type="SMART" id="SM00432">
    <property type="entry name" value="MADS"/>
    <property type="match status" value="1"/>
</dbReference>
<gene>
    <name evidence="7" type="ORF">HHK36_013310</name>
</gene>
<evidence type="ECO:0000256" key="3">
    <source>
        <dbReference type="ARBA" id="ARBA00023125"/>
    </source>
</evidence>
<comment type="subcellular location">
    <subcellularLocation>
        <location evidence="1">Nucleus</location>
    </subcellularLocation>
</comment>
<keyword evidence="8" id="KW-1185">Reference proteome</keyword>
<dbReference type="Proteomes" id="UP000655225">
    <property type="component" value="Unassembled WGS sequence"/>
</dbReference>
<evidence type="ECO:0000313" key="7">
    <source>
        <dbReference type="EMBL" id="KAF8402356.1"/>
    </source>
</evidence>
<dbReference type="PROSITE" id="PS50066">
    <property type="entry name" value="MADS_BOX_2"/>
    <property type="match status" value="1"/>
</dbReference>
<evidence type="ECO:0000256" key="2">
    <source>
        <dbReference type="ARBA" id="ARBA00023015"/>
    </source>
</evidence>
<dbReference type="EMBL" id="JABCRI010000008">
    <property type="protein sequence ID" value="KAF8402356.1"/>
    <property type="molecule type" value="Genomic_DNA"/>
</dbReference>
<dbReference type="InterPro" id="IPR002100">
    <property type="entry name" value="TF_MADSbox"/>
</dbReference>
<evidence type="ECO:0000256" key="4">
    <source>
        <dbReference type="ARBA" id="ARBA00023163"/>
    </source>
</evidence>
<evidence type="ECO:0000256" key="5">
    <source>
        <dbReference type="ARBA" id="ARBA00023242"/>
    </source>
</evidence>
<keyword evidence="4" id="KW-0804">Transcription</keyword>